<reference evidence="1 2" key="1">
    <citation type="submission" date="2019-12" db="EMBL/GenBank/DDBJ databases">
        <title>Deinococcus sp. HMF7620 Genome sequencing and assembly.</title>
        <authorList>
            <person name="Kang H."/>
            <person name="Kim H."/>
            <person name="Joh K."/>
        </authorList>
    </citation>
    <scope>NUCLEOTIDE SEQUENCE [LARGE SCALE GENOMIC DNA]</scope>
    <source>
        <strain evidence="1 2">HMF7620</strain>
    </source>
</reference>
<protein>
    <submittedName>
        <fullName evidence="1">Uncharacterized protein</fullName>
    </submittedName>
</protein>
<evidence type="ECO:0000313" key="1">
    <source>
        <dbReference type="EMBL" id="MVN87016.1"/>
    </source>
</evidence>
<accession>A0A7C9LNA6</accession>
<dbReference type="Proteomes" id="UP000483286">
    <property type="component" value="Unassembled WGS sequence"/>
</dbReference>
<keyword evidence="2" id="KW-1185">Reference proteome</keyword>
<evidence type="ECO:0000313" key="2">
    <source>
        <dbReference type="Proteomes" id="UP000483286"/>
    </source>
</evidence>
<dbReference type="RefSeq" id="WP_157459068.1">
    <property type="nucleotide sequence ID" value="NZ_WQLB01000010.1"/>
</dbReference>
<dbReference type="AlphaFoldDB" id="A0A7C9LNA6"/>
<comment type="caution">
    <text evidence="1">The sequence shown here is derived from an EMBL/GenBank/DDBJ whole genome shotgun (WGS) entry which is preliminary data.</text>
</comment>
<gene>
    <name evidence="1" type="ORF">GO986_09580</name>
</gene>
<sequence>MSSFSFLALSWVPGTMDRVQFTTAGRRYTVLLRHIEQTTVHAVSDLYLKGRVILQVSAEHHAQLMSTLALQVRAVPA</sequence>
<proteinExistence type="predicted"/>
<organism evidence="1 2">
    <name type="scientific">Deinococcus arboris</name>
    <dbReference type="NCBI Taxonomy" id="2682977"/>
    <lineage>
        <taxon>Bacteria</taxon>
        <taxon>Thermotogati</taxon>
        <taxon>Deinococcota</taxon>
        <taxon>Deinococci</taxon>
        <taxon>Deinococcales</taxon>
        <taxon>Deinococcaceae</taxon>
        <taxon>Deinococcus</taxon>
    </lineage>
</organism>
<name>A0A7C9LNA6_9DEIO</name>
<dbReference type="EMBL" id="WQLB01000010">
    <property type="protein sequence ID" value="MVN87016.1"/>
    <property type="molecule type" value="Genomic_DNA"/>
</dbReference>